<dbReference type="EMBL" id="JACHKF010000001">
    <property type="protein sequence ID" value="MBB6570347.1"/>
    <property type="molecule type" value="Genomic_DNA"/>
</dbReference>
<dbReference type="GO" id="GO:0016787">
    <property type="term" value="F:hydrolase activity"/>
    <property type="evidence" value="ECO:0007669"/>
    <property type="project" value="UniProtKB-KW"/>
</dbReference>
<organism evidence="6 7">
    <name type="scientific">Kribbella sandramycini</name>
    <dbReference type="NCBI Taxonomy" id="60450"/>
    <lineage>
        <taxon>Bacteria</taxon>
        <taxon>Bacillati</taxon>
        <taxon>Actinomycetota</taxon>
        <taxon>Actinomycetes</taxon>
        <taxon>Propionibacteriales</taxon>
        <taxon>Kribbellaceae</taxon>
        <taxon>Kribbella</taxon>
    </lineage>
</organism>
<gene>
    <name evidence="5" type="ORF">HNR71_005984</name>
    <name evidence="6" type="ORF">HPO96_33680</name>
</gene>
<dbReference type="AlphaFoldDB" id="A0A7Y4L8N0"/>
<dbReference type="InterPro" id="IPR023365">
    <property type="entry name" value="Sortase_dom-sf"/>
</dbReference>
<dbReference type="EMBL" id="JABJRC010000011">
    <property type="protein sequence ID" value="NOL45211.1"/>
    <property type="molecule type" value="Genomic_DNA"/>
</dbReference>
<evidence type="ECO:0000256" key="4">
    <source>
        <dbReference type="SAM" id="Phobius"/>
    </source>
</evidence>
<evidence type="ECO:0000313" key="6">
    <source>
        <dbReference type="EMBL" id="NOL45211.1"/>
    </source>
</evidence>
<dbReference type="CDD" id="cd05830">
    <property type="entry name" value="Sortase_E"/>
    <property type="match status" value="1"/>
</dbReference>
<dbReference type="RefSeq" id="WP_171678467.1">
    <property type="nucleotide sequence ID" value="NZ_BAAAGT010000017.1"/>
</dbReference>
<feature type="transmembrane region" description="Helical" evidence="4">
    <location>
        <begin position="7"/>
        <end position="29"/>
    </location>
</feature>
<feature type="active site" description="Proton donor/acceptor" evidence="2">
    <location>
        <position position="150"/>
    </location>
</feature>
<keyword evidence="1 5" id="KW-0378">Hydrolase</keyword>
<dbReference type="Pfam" id="PF04203">
    <property type="entry name" value="Sortase"/>
    <property type="match status" value="1"/>
</dbReference>
<dbReference type="Gene3D" id="2.40.260.10">
    <property type="entry name" value="Sortase"/>
    <property type="match status" value="1"/>
</dbReference>
<keyword evidence="4" id="KW-1133">Transmembrane helix</keyword>
<sequence length="232" mass="24924">MKTWKPVYRWLVASTGFMVAVAVGVVVLGPSGDDVPDRPNAVRTPVTSSAPTADEPDALVNRMLDQLRNGETVEPQFAPGEGNPAAGVPIEAIKARPGEQLRLGRLAIPRLKLDDELNNGVDEAALVHGVGHWPGTPLPGSAGNSVISGHRSTHEKPFLNLDRLRPGDPITVTVGAKATTYKVFKTTIVPQAEYVKFVLRQPKRAGEKVITLFACHPITAHYQRIVVQARAG</sequence>
<dbReference type="SUPFAM" id="SSF63817">
    <property type="entry name" value="Sortase"/>
    <property type="match status" value="1"/>
</dbReference>
<dbReference type="EC" id="3.4.22.70" evidence="5"/>
<protein>
    <submittedName>
        <fullName evidence="6">Class E sortase</fullName>
    </submittedName>
    <submittedName>
        <fullName evidence="5">Sortase A</fullName>
        <ecNumber evidence="5">3.4.22.70</ecNumber>
    </submittedName>
</protein>
<evidence type="ECO:0000313" key="5">
    <source>
        <dbReference type="EMBL" id="MBB6570347.1"/>
    </source>
</evidence>
<keyword evidence="4" id="KW-0472">Membrane</keyword>
<evidence type="ECO:0000256" key="3">
    <source>
        <dbReference type="SAM" id="MobiDB-lite"/>
    </source>
</evidence>
<feature type="region of interest" description="Disordered" evidence="3">
    <location>
        <begin position="32"/>
        <end position="55"/>
    </location>
</feature>
<proteinExistence type="predicted"/>
<dbReference type="InterPro" id="IPR005754">
    <property type="entry name" value="Sortase"/>
</dbReference>
<reference evidence="5 8" key="2">
    <citation type="submission" date="2020-08" db="EMBL/GenBank/DDBJ databases">
        <title>Sequencing the genomes of 1000 actinobacteria strains.</title>
        <authorList>
            <person name="Klenk H.-P."/>
        </authorList>
    </citation>
    <scope>NUCLEOTIDE SEQUENCE [LARGE SCALE GENOMIC DNA]</scope>
    <source>
        <strain evidence="5 8">DSM 15626</strain>
    </source>
</reference>
<evidence type="ECO:0000313" key="7">
    <source>
        <dbReference type="Proteomes" id="UP000534306"/>
    </source>
</evidence>
<accession>A0A7Y4L8N0</accession>
<dbReference type="Proteomes" id="UP000534306">
    <property type="component" value="Unassembled WGS sequence"/>
</dbReference>
<reference evidence="6 7" key="1">
    <citation type="submission" date="2020-05" db="EMBL/GenBank/DDBJ databases">
        <title>Genome sequence of Kribbella sandramycini ATCC 39419.</title>
        <authorList>
            <person name="Maclea K.S."/>
            <person name="Fair J.L."/>
        </authorList>
    </citation>
    <scope>NUCLEOTIDE SEQUENCE [LARGE SCALE GENOMIC DNA]</scope>
    <source>
        <strain evidence="6 7">ATCC 39419</strain>
    </source>
</reference>
<keyword evidence="4" id="KW-0812">Transmembrane</keyword>
<dbReference type="Proteomes" id="UP000553957">
    <property type="component" value="Unassembled WGS sequence"/>
</dbReference>
<comment type="caution">
    <text evidence="6">The sequence shown here is derived from an EMBL/GenBank/DDBJ whole genome shotgun (WGS) entry which is preliminary data.</text>
</comment>
<evidence type="ECO:0000256" key="2">
    <source>
        <dbReference type="PIRSR" id="PIRSR605754-1"/>
    </source>
</evidence>
<name>A0A7Y4L8N0_9ACTN</name>
<dbReference type="InterPro" id="IPR042003">
    <property type="entry name" value="Sortase_E"/>
</dbReference>
<evidence type="ECO:0000256" key="1">
    <source>
        <dbReference type="ARBA" id="ARBA00022801"/>
    </source>
</evidence>
<dbReference type="NCBIfam" id="TIGR01076">
    <property type="entry name" value="sortase_fam"/>
    <property type="match status" value="1"/>
</dbReference>
<feature type="active site" description="Acyl-thioester intermediate" evidence="2">
    <location>
        <position position="215"/>
    </location>
</feature>
<evidence type="ECO:0000313" key="8">
    <source>
        <dbReference type="Proteomes" id="UP000553957"/>
    </source>
</evidence>
<keyword evidence="7" id="KW-1185">Reference proteome</keyword>